<feature type="transmembrane region" description="Helical" evidence="1">
    <location>
        <begin position="12"/>
        <end position="33"/>
    </location>
</feature>
<feature type="transmembrane region" description="Helical" evidence="1">
    <location>
        <begin position="356"/>
        <end position="376"/>
    </location>
</feature>
<protein>
    <submittedName>
        <fullName evidence="2">Efflux RND transporter permease subunit</fullName>
    </submittedName>
</protein>
<dbReference type="GO" id="GO:0042910">
    <property type="term" value="F:xenobiotic transmembrane transporter activity"/>
    <property type="evidence" value="ECO:0007669"/>
    <property type="project" value="TreeGrafter"/>
</dbReference>
<evidence type="ECO:0000313" key="2">
    <source>
        <dbReference type="EMBL" id="HHI88603.1"/>
    </source>
</evidence>
<gene>
    <name evidence="2" type="ORF">ENK01_01500</name>
</gene>
<comment type="caution">
    <text evidence="2">The sequence shown here is derived from an EMBL/GenBank/DDBJ whole genome shotgun (WGS) entry which is preliminary data.</text>
</comment>
<dbReference type="InterPro" id="IPR027463">
    <property type="entry name" value="AcrB_DN_DC_subdom"/>
</dbReference>
<dbReference type="Gene3D" id="3.30.70.1440">
    <property type="entry name" value="Multidrug efflux transporter AcrB pore domain"/>
    <property type="match status" value="1"/>
</dbReference>
<dbReference type="SUPFAM" id="SSF82693">
    <property type="entry name" value="Multidrug efflux transporter AcrB pore domain, PN1, PN2, PC1 and PC2 subdomains"/>
    <property type="match status" value="2"/>
</dbReference>
<dbReference type="Gene3D" id="3.30.70.1320">
    <property type="entry name" value="Multidrug efflux transporter AcrB pore domain like"/>
    <property type="match status" value="1"/>
</dbReference>
<keyword evidence="1" id="KW-0812">Transmembrane</keyword>
<dbReference type="Gene3D" id="1.20.1640.10">
    <property type="entry name" value="Multidrug efflux transporter AcrB transmembrane domain"/>
    <property type="match status" value="2"/>
</dbReference>
<dbReference type="PANTHER" id="PTHR32063:SF33">
    <property type="entry name" value="RND SUPERFAMILY EFFLUX PUMP PERMEASE COMPONENT"/>
    <property type="match status" value="1"/>
</dbReference>
<dbReference type="Proteomes" id="UP000885806">
    <property type="component" value="Unassembled WGS sequence"/>
</dbReference>
<dbReference type="Gene3D" id="3.30.70.1430">
    <property type="entry name" value="Multidrug efflux transporter AcrB pore domain"/>
    <property type="match status" value="2"/>
</dbReference>
<dbReference type="GO" id="GO:0005886">
    <property type="term" value="C:plasma membrane"/>
    <property type="evidence" value="ECO:0007669"/>
    <property type="project" value="TreeGrafter"/>
</dbReference>
<keyword evidence="1" id="KW-1133">Transmembrane helix</keyword>
<keyword evidence="1" id="KW-0472">Membrane</keyword>
<dbReference type="InterPro" id="IPR001036">
    <property type="entry name" value="Acrflvin-R"/>
</dbReference>
<accession>A0A7V5U0X9</accession>
<feature type="transmembrane region" description="Helical" evidence="1">
    <location>
        <begin position="382"/>
        <end position="403"/>
    </location>
</feature>
<feature type="transmembrane region" description="Helical" evidence="1">
    <location>
        <begin position="459"/>
        <end position="478"/>
    </location>
</feature>
<feature type="transmembrane region" description="Helical" evidence="1">
    <location>
        <begin position="431"/>
        <end position="453"/>
    </location>
</feature>
<dbReference type="SUPFAM" id="SSF82866">
    <property type="entry name" value="Multidrug efflux transporter AcrB transmembrane domain"/>
    <property type="match status" value="1"/>
</dbReference>
<feature type="non-terminal residue" evidence="2">
    <location>
        <position position="695"/>
    </location>
</feature>
<dbReference type="Pfam" id="PF00873">
    <property type="entry name" value="ACR_tran"/>
    <property type="match status" value="1"/>
</dbReference>
<dbReference type="PRINTS" id="PR00702">
    <property type="entry name" value="ACRIFLAVINRP"/>
</dbReference>
<dbReference type="Gene3D" id="3.30.2090.10">
    <property type="entry name" value="Multidrug efflux transporter AcrB TolC docking domain, DN and DC subdomains"/>
    <property type="match status" value="1"/>
</dbReference>
<name>A0A7V5U0X9_9PROT</name>
<dbReference type="PANTHER" id="PTHR32063">
    <property type="match status" value="1"/>
</dbReference>
<feature type="transmembrane region" description="Helical" evidence="1">
    <location>
        <begin position="529"/>
        <end position="548"/>
    </location>
</feature>
<reference evidence="2" key="1">
    <citation type="journal article" date="2020" name="mSystems">
        <title>Genome- and Community-Level Interaction Insights into Carbon Utilization and Element Cycling Functions of Hydrothermarchaeota in Hydrothermal Sediment.</title>
        <authorList>
            <person name="Zhou Z."/>
            <person name="Liu Y."/>
            <person name="Xu W."/>
            <person name="Pan J."/>
            <person name="Luo Z.H."/>
            <person name="Li M."/>
        </authorList>
    </citation>
    <scope>NUCLEOTIDE SEQUENCE [LARGE SCALE GENOMIC DNA]</scope>
    <source>
        <strain evidence="2">HyVt-538</strain>
    </source>
</reference>
<feature type="transmembrane region" description="Helical" evidence="1">
    <location>
        <begin position="330"/>
        <end position="349"/>
    </location>
</feature>
<dbReference type="EMBL" id="DROP01000102">
    <property type="protein sequence ID" value="HHI88603.1"/>
    <property type="molecule type" value="Genomic_DNA"/>
</dbReference>
<evidence type="ECO:0000256" key="1">
    <source>
        <dbReference type="SAM" id="Phobius"/>
    </source>
</evidence>
<sequence length="695" mass="76836">MNGLIKWFVRNPVAANLLMLAILIGGFLTLPTFNREIMPSMPAKFIQIQVVWPGGDPKEVEERIIVPIEEAINDIEGVSAIDATAERGRAMVQVEMTTNIDKLKLLGEIKAAVDAINTFPKSIERPTVELIRFQSRSLQVAVMADTDEKSLKTLATGIRDEIAKLPGVDFAPMKGVRNYEISVEISEEALREYGLSFDDVANAIRRASLNLPAGVIKASGGDISLRTRAQAYKAPDFEHIVVLRKDDGTEVLLKDVAKIRDGFVEDPLISRFNGKPAVLIDVKITTNPDVVAVSREVKAYLAEKQKTLPEGVELVGWLDLAPSYKSREHVLLSSGAGGLALVFLLLMLFLRPRIAFWVCVGMVTAFMGALGFLPMVHVSLNMISLFAFILVLGMVVDDAIVIAENIHSAREQGLEGEAAAIVGTIGVARPVLYAGLTTMVAFSPILFLTGVAASVMKPLPYVVIATLAFSLIEAYFILPTHLAHMKKVRNSPNPLSLLRRKVSSGLKRFVDKIYIPTLAWTLRHKGLNLSLFIGGFIITLSLLASGWVRQDFFPKIPGDYVIMDVTLTDGIAFERTEQVLHQVEEAAQRLNPYYKKHNGEEPVLNIQIMGQGNKIQVILDTIPTEQRKTPIEEIARRWRTEIGKVADMKDLEIGYQTWQRDKPLSFVLASKNPETLRKAAAELEEHLEEFAGVMD</sequence>
<dbReference type="AlphaFoldDB" id="A0A7V5U0X9"/>
<dbReference type="SUPFAM" id="SSF82714">
    <property type="entry name" value="Multidrug efflux transporter AcrB TolC docking domain, DN and DC subdomains"/>
    <property type="match status" value="1"/>
</dbReference>
<proteinExistence type="predicted"/>
<organism evidence="2">
    <name type="scientific">Hellea balneolensis</name>
    <dbReference type="NCBI Taxonomy" id="287478"/>
    <lineage>
        <taxon>Bacteria</taxon>
        <taxon>Pseudomonadati</taxon>
        <taxon>Pseudomonadota</taxon>
        <taxon>Alphaproteobacteria</taxon>
        <taxon>Maricaulales</taxon>
        <taxon>Robiginitomaculaceae</taxon>
        <taxon>Hellea</taxon>
    </lineage>
</organism>